<reference evidence="2 4" key="1">
    <citation type="journal article" date="2014" name="BMC Genomics">
        <title>Genome sequence of Anopheles sinensis provides insight into genetics basis of mosquito competence for malaria parasites.</title>
        <authorList>
            <person name="Zhou D."/>
            <person name="Zhang D."/>
            <person name="Ding G."/>
            <person name="Shi L."/>
            <person name="Hou Q."/>
            <person name="Ye Y."/>
            <person name="Xu Y."/>
            <person name="Zhou H."/>
            <person name="Xiong C."/>
            <person name="Li S."/>
            <person name="Yu J."/>
            <person name="Hong S."/>
            <person name="Yu X."/>
            <person name="Zou P."/>
            <person name="Chen C."/>
            <person name="Chang X."/>
            <person name="Wang W."/>
            <person name="Lv Y."/>
            <person name="Sun Y."/>
            <person name="Ma L."/>
            <person name="Shen B."/>
            <person name="Zhu C."/>
        </authorList>
    </citation>
    <scope>NUCLEOTIDE SEQUENCE [LARGE SCALE GENOMIC DNA]</scope>
</reference>
<sequence>MSPEALASGVEVGTREIPGWYISPIWLYVSRAHTNVSGSPRLLQMHFGSKILHRLRLAGVGKTLAVCDSGARSSELTVPVLISRTGGDNYDPPEEDGGRGYESESKERLEAVEKTPLGI</sequence>
<dbReference type="AlphaFoldDB" id="A0A084VRB1"/>
<proteinExistence type="predicted"/>
<accession>A0A084VRB1</accession>
<protein>
    <submittedName>
        <fullName evidence="2 3">Uncharacterized protein</fullName>
    </submittedName>
</protein>
<evidence type="ECO:0000313" key="2">
    <source>
        <dbReference type="EMBL" id="KFB40505.1"/>
    </source>
</evidence>
<evidence type="ECO:0000256" key="1">
    <source>
        <dbReference type="SAM" id="MobiDB-lite"/>
    </source>
</evidence>
<evidence type="ECO:0000313" key="4">
    <source>
        <dbReference type="Proteomes" id="UP000030765"/>
    </source>
</evidence>
<keyword evidence="4" id="KW-1185">Reference proteome</keyword>
<organism evidence="2">
    <name type="scientific">Anopheles sinensis</name>
    <name type="common">Mosquito</name>
    <dbReference type="NCBI Taxonomy" id="74873"/>
    <lineage>
        <taxon>Eukaryota</taxon>
        <taxon>Metazoa</taxon>
        <taxon>Ecdysozoa</taxon>
        <taxon>Arthropoda</taxon>
        <taxon>Hexapoda</taxon>
        <taxon>Insecta</taxon>
        <taxon>Pterygota</taxon>
        <taxon>Neoptera</taxon>
        <taxon>Endopterygota</taxon>
        <taxon>Diptera</taxon>
        <taxon>Nematocera</taxon>
        <taxon>Culicoidea</taxon>
        <taxon>Culicidae</taxon>
        <taxon>Anophelinae</taxon>
        <taxon>Anopheles</taxon>
    </lineage>
</organism>
<dbReference type="EMBL" id="ATLV01015583">
    <property type="status" value="NOT_ANNOTATED_CDS"/>
    <property type="molecule type" value="Genomic_DNA"/>
</dbReference>
<name>A0A084VRB1_ANOSI</name>
<feature type="region of interest" description="Disordered" evidence="1">
    <location>
        <begin position="83"/>
        <end position="119"/>
    </location>
</feature>
<dbReference type="EMBL" id="KE525023">
    <property type="protein sequence ID" value="KFB40505.1"/>
    <property type="molecule type" value="Genomic_DNA"/>
</dbReference>
<dbReference type="EnsemblMetazoa" id="ASIC007997-RA">
    <property type="protein sequence ID" value="ASIC007997-PA"/>
    <property type="gene ID" value="ASIC007997"/>
</dbReference>
<dbReference type="Proteomes" id="UP000030765">
    <property type="component" value="Unassembled WGS sequence"/>
</dbReference>
<evidence type="ECO:0000313" key="3">
    <source>
        <dbReference type="EnsemblMetazoa" id="ASIC007997-PA"/>
    </source>
</evidence>
<feature type="compositionally biased region" description="Basic and acidic residues" evidence="1">
    <location>
        <begin position="96"/>
        <end position="113"/>
    </location>
</feature>
<dbReference type="VEuPathDB" id="VectorBase:ASIC007997"/>
<gene>
    <name evidence="2" type="ORF">ZHAS_00007997</name>
</gene>
<reference evidence="3" key="2">
    <citation type="submission" date="2020-05" db="UniProtKB">
        <authorList>
            <consortium name="EnsemblMetazoa"/>
        </authorList>
    </citation>
    <scope>IDENTIFICATION</scope>
</reference>